<proteinExistence type="inferred from homology"/>
<gene>
    <name evidence="4" type="ORF">DXX93_04995</name>
</gene>
<dbReference type="InterPro" id="IPR034660">
    <property type="entry name" value="DinB/YfiT-like"/>
</dbReference>
<evidence type="ECO:0000256" key="3">
    <source>
        <dbReference type="PIRSR" id="PIRSR607837-1"/>
    </source>
</evidence>
<dbReference type="PANTHER" id="PTHR37302:SF1">
    <property type="entry name" value="PROTEIN DINB"/>
    <property type="match status" value="1"/>
</dbReference>
<evidence type="ECO:0000256" key="2">
    <source>
        <dbReference type="ARBA" id="ARBA00022723"/>
    </source>
</evidence>
<sequence length="183" mass="20771">MSLPKNFQMMAHYNQRINRQLLTICRQQPGALLNQPTGSFFETIIDYWNHLLFGDLILLGRLADNRIANFSPEILAGLPTPQSPTDRYFESLDELIDARQQLDQLIITFCQQLTEQDCTTHIRYTTTEGDEISKLAGDVIQHLFNHQTHHRGQLTCVMSQFGIDYACMDLPVVVSEGSAVSAN</sequence>
<dbReference type="InterPro" id="IPR007837">
    <property type="entry name" value="DinB"/>
</dbReference>
<comment type="caution">
    <text evidence="4">The sequence shown here is derived from an EMBL/GenBank/DDBJ whole genome shotgun (WGS) entry which is preliminary data.</text>
</comment>
<dbReference type="SUPFAM" id="SSF109854">
    <property type="entry name" value="DinB/YfiT-like putative metalloenzymes"/>
    <property type="match status" value="1"/>
</dbReference>
<organism evidence="4 5">
    <name type="scientific">Thalassotalea euphylliae</name>
    <dbReference type="NCBI Taxonomy" id="1655234"/>
    <lineage>
        <taxon>Bacteria</taxon>
        <taxon>Pseudomonadati</taxon>
        <taxon>Pseudomonadota</taxon>
        <taxon>Gammaproteobacteria</taxon>
        <taxon>Alteromonadales</taxon>
        <taxon>Colwelliaceae</taxon>
        <taxon>Thalassotalea</taxon>
    </lineage>
</organism>
<feature type="binding site" evidence="3">
    <location>
        <position position="150"/>
    </location>
    <ligand>
        <name>a divalent metal cation</name>
        <dbReference type="ChEBI" id="CHEBI:60240"/>
    </ligand>
</feature>
<dbReference type="GO" id="GO:0046872">
    <property type="term" value="F:metal ion binding"/>
    <property type="evidence" value="ECO:0007669"/>
    <property type="project" value="UniProtKB-KW"/>
</dbReference>
<dbReference type="Pfam" id="PF05163">
    <property type="entry name" value="DinB"/>
    <property type="match status" value="1"/>
</dbReference>
<dbReference type="PANTHER" id="PTHR37302">
    <property type="entry name" value="SLR1116 PROTEIN"/>
    <property type="match status" value="1"/>
</dbReference>
<dbReference type="Gene3D" id="1.20.120.450">
    <property type="entry name" value="dinb family like domain"/>
    <property type="match status" value="1"/>
</dbReference>
<comment type="similarity">
    <text evidence="1">Belongs to the DinB family.</text>
</comment>
<dbReference type="OrthoDB" id="9807509at2"/>
<evidence type="ECO:0000313" key="5">
    <source>
        <dbReference type="Proteomes" id="UP000256478"/>
    </source>
</evidence>
<feature type="binding site" evidence="3">
    <location>
        <position position="146"/>
    </location>
    <ligand>
        <name>a divalent metal cation</name>
        <dbReference type="ChEBI" id="CHEBI:60240"/>
    </ligand>
</feature>
<evidence type="ECO:0000313" key="4">
    <source>
        <dbReference type="EMBL" id="REL25984.1"/>
    </source>
</evidence>
<dbReference type="RefSeq" id="WP_116007106.1">
    <property type="nucleotide sequence ID" value="NZ_QUOU01000001.1"/>
</dbReference>
<evidence type="ECO:0000256" key="1">
    <source>
        <dbReference type="ARBA" id="ARBA00008635"/>
    </source>
</evidence>
<feature type="binding site" evidence="3">
    <location>
        <position position="50"/>
    </location>
    <ligand>
        <name>a divalent metal cation</name>
        <dbReference type="ChEBI" id="CHEBI:60240"/>
    </ligand>
</feature>
<name>A0A3E0TN63_9GAMM</name>
<dbReference type="Proteomes" id="UP000256478">
    <property type="component" value="Unassembled WGS sequence"/>
</dbReference>
<dbReference type="AlphaFoldDB" id="A0A3E0TN63"/>
<reference evidence="4 5" key="1">
    <citation type="submission" date="2018-08" db="EMBL/GenBank/DDBJ databases">
        <title>Thalassotalea euphylliae genome.</title>
        <authorList>
            <person name="Summers S."/>
            <person name="Rice S.A."/>
            <person name="Freckelton M.L."/>
            <person name="Nedved B.T."/>
            <person name="Hadfield M.G."/>
        </authorList>
    </citation>
    <scope>NUCLEOTIDE SEQUENCE [LARGE SCALE GENOMIC DNA]</scope>
    <source>
        <strain evidence="4 5">H1</strain>
    </source>
</reference>
<protein>
    <submittedName>
        <fullName evidence="4">Damage-inducible protein DinB</fullName>
    </submittedName>
</protein>
<dbReference type="EMBL" id="QUOU01000001">
    <property type="protein sequence ID" value="REL25984.1"/>
    <property type="molecule type" value="Genomic_DNA"/>
</dbReference>
<accession>A0A3E0TN63</accession>
<keyword evidence="2 3" id="KW-0479">Metal-binding</keyword>